<keyword evidence="4" id="KW-0564">Palmitate</keyword>
<evidence type="ECO:0000256" key="3">
    <source>
        <dbReference type="ARBA" id="ARBA00023136"/>
    </source>
</evidence>
<dbReference type="PANTHER" id="PTHR30429">
    <property type="entry name" value="D-METHIONINE-BINDING LIPOPROTEIN METQ"/>
    <property type="match status" value="1"/>
</dbReference>
<comment type="similarity">
    <text evidence="6">Belongs to the nlpA lipoprotein family.</text>
</comment>
<evidence type="ECO:0000256" key="2">
    <source>
        <dbReference type="ARBA" id="ARBA00022729"/>
    </source>
</evidence>
<dbReference type="RefSeq" id="WP_057893939.1">
    <property type="nucleotide sequence ID" value="NZ_AYZQ01000001.1"/>
</dbReference>
<evidence type="ECO:0000256" key="4">
    <source>
        <dbReference type="ARBA" id="ARBA00023139"/>
    </source>
</evidence>
<accession>A0A0R2B4R7</accession>
<dbReference type="AlphaFoldDB" id="A0A0R2B4R7"/>
<comment type="subcellular location">
    <subcellularLocation>
        <location evidence="1">Membrane</location>
        <topology evidence="1">Lipid-anchor</topology>
    </subcellularLocation>
</comment>
<evidence type="ECO:0000256" key="6">
    <source>
        <dbReference type="PIRNR" id="PIRNR002854"/>
    </source>
</evidence>
<evidence type="ECO:0000256" key="8">
    <source>
        <dbReference type="SAM" id="SignalP"/>
    </source>
</evidence>
<sequence>MKSFKRLLASAAVAAAAIVLVACGAGKSSSSSKAGTESNPIKVGIMTTDKPIWTDVQKRLAKDNVTIKLVEFTDYNQPNTALENGELQLNAFQHHNFLDNWNKKHDTKIAAIGDTYIGPMRAYSNKIKSLKDLKKGDKVSVPNDPSNEGRALQLLEENGLIKLKKVASPTTRDITENKLDLQITELDATQTAKSLDDVAASVVNNDIAASAGLTPDKAIAVEKIDAKSKPWVNFIAAKTAADKSNKTYEKIVKAYQTDATAKLIEKVYKGSTLPAWNYKF</sequence>
<dbReference type="Pfam" id="PF03180">
    <property type="entry name" value="Lipoprotein_9"/>
    <property type="match status" value="1"/>
</dbReference>
<dbReference type="PATRIC" id="fig|1423727.3.peg.648"/>
<evidence type="ECO:0000313" key="9">
    <source>
        <dbReference type="EMBL" id="KRM72932.1"/>
    </source>
</evidence>
<dbReference type="InterPro" id="IPR004872">
    <property type="entry name" value="Lipoprotein_NlpA"/>
</dbReference>
<keyword evidence="10" id="KW-1185">Reference proteome</keyword>
<evidence type="ECO:0000313" key="10">
    <source>
        <dbReference type="Proteomes" id="UP000051672"/>
    </source>
</evidence>
<dbReference type="EMBL" id="AYZQ01000001">
    <property type="protein sequence ID" value="KRM72932.1"/>
    <property type="molecule type" value="Genomic_DNA"/>
</dbReference>
<dbReference type="SUPFAM" id="SSF53850">
    <property type="entry name" value="Periplasmic binding protein-like II"/>
    <property type="match status" value="1"/>
</dbReference>
<feature type="chain" id="PRO_5038836021" description="Lipoprotein" evidence="8">
    <location>
        <begin position="25"/>
        <end position="280"/>
    </location>
</feature>
<keyword evidence="5 6" id="KW-0449">Lipoprotein</keyword>
<protein>
    <recommendedName>
        <fullName evidence="6">Lipoprotein</fullName>
    </recommendedName>
</protein>
<keyword evidence="3" id="KW-0472">Membrane</keyword>
<dbReference type="OrthoDB" id="9812878at2"/>
<dbReference type="GO" id="GO:0016020">
    <property type="term" value="C:membrane"/>
    <property type="evidence" value="ECO:0007669"/>
    <property type="project" value="UniProtKB-SubCell"/>
</dbReference>
<feature type="lipid moiety-binding region" description="S-diacylglycerol cysteine" evidence="7">
    <location>
        <position position="23"/>
    </location>
</feature>
<dbReference type="PIRSF" id="PIRSF002854">
    <property type="entry name" value="MetQ"/>
    <property type="match status" value="1"/>
</dbReference>
<evidence type="ECO:0000256" key="7">
    <source>
        <dbReference type="PIRSR" id="PIRSR002854-1"/>
    </source>
</evidence>
<organism evidence="9 10">
    <name type="scientific">Lacticaseibacillus brantae DSM 23927</name>
    <dbReference type="NCBI Taxonomy" id="1423727"/>
    <lineage>
        <taxon>Bacteria</taxon>
        <taxon>Bacillati</taxon>
        <taxon>Bacillota</taxon>
        <taxon>Bacilli</taxon>
        <taxon>Lactobacillales</taxon>
        <taxon>Lactobacillaceae</taxon>
        <taxon>Lacticaseibacillus</taxon>
    </lineage>
</organism>
<reference evidence="9 10" key="1">
    <citation type="journal article" date="2015" name="Genome Announc.">
        <title>Expanding the biotechnology potential of lactobacilli through comparative genomics of 213 strains and associated genera.</title>
        <authorList>
            <person name="Sun Z."/>
            <person name="Harris H.M."/>
            <person name="McCann A."/>
            <person name="Guo C."/>
            <person name="Argimon S."/>
            <person name="Zhang W."/>
            <person name="Yang X."/>
            <person name="Jeffery I.B."/>
            <person name="Cooney J.C."/>
            <person name="Kagawa T.F."/>
            <person name="Liu W."/>
            <person name="Song Y."/>
            <person name="Salvetti E."/>
            <person name="Wrobel A."/>
            <person name="Rasinkangas P."/>
            <person name="Parkhill J."/>
            <person name="Rea M.C."/>
            <person name="O'Sullivan O."/>
            <person name="Ritari J."/>
            <person name="Douillard F.P."/>
            <person name="Paul Ross R."/>
            <person name="Yang R."/>
            <person name="Briner A.E."/>
            <person name="Felis G.E."/>
            <person name="de Vos W.M."/>
            <person name="Barrangou R."/>
            <person name="Klaenhammer T.R."/>
            <person name="Caufield P.W."/>
            <person name="Cui Y."/>
            <person name="Zhang H."/>
            <person name="O'Toole P.W."/>
        </authorList>
    </citation>
    <scope>NUCLEOTIDE SEQUENCE [LARGE SCALE GENOMIC DNA]</scope>
    <source>
        <strain evidence="9 10">DSM 23927</strain>
    </source>
</reference>
<dbReference type="Proteomes" id="UP000051672">
    <property type="component" value="Unassembled WGS sequence"/>
</dbReference>
<keyword evidence="2 8" id="KW-0732">Signal</keyword>
<evidence type="ECO:0000256" key="1">
    <source>
        <dbReference type="ARBA" id="ARBA00004635"/>
    </source>
</evidence>
<feature type="signal peptide" evidence="8">
    <location>
        <begin position="1"/>
        <end position="24"/>
    </location>
</feature>
<gene>
    <name evidence="9" type="ORF">FC34_GL000644</name>
</gene>
<proteinExistence type="inferred from homology"/>
<evidence type="ECO:0000256" key="5">
    <source>
        <dbReference type="ARBA" id="ARBA00023288"/>
    </source>
</evidence>
<dbReference type="PROSITE" id="PS51257">
    <property type="entry name" value="PROKAR_LIPOPROTEIN"/>
    <property type="match status" value="1"/>
</dbReference>
<dbReference type="Gene3D" id="3.40.190.10">
    <property type="entry name" value="Periplasmic binding protein-like II"/>
    <property type="match status" value="2"/>
</dbReference>
<name>A0A0R2B4R7_9LACO</name>
<comment type="caution">
    <text evidence="9">The sequence shown here is derived from an EMBL/GenBank/DDBJ whole genome shotgun (WGS) entry which is preliminary data.</text>
</comment>
<dbReference type="PANTHER" id="PTHR30429:SF3">
    <property type="entry name" value="LIPOPROTEIN"/>
    <property type="match status" value="1"/>
</dbReference>
<dbReference type="STRING" id="1423727.FC34_GL000644"/>